<evidence type="ECO:0000313" key="4">
    <source>
        <dbReference type="Proteomes" id="UP000265703"/>
    </source>
</evidence>
<evidence type="ECO:0000313" key="3">
    <source>
        <dbReference type="EMBL" id="RIA95296.1"/>
    </source>
</evidence>
<gene>
    <name evidence="3" type="ORF">C1645_757908</name>
</gene>
<dbReference type="Pfam" id="PF05022">
    <property type="entry name" value="SRP40_C"/>
    <property type="match status" value="1"/>
</dbReference>
<feature type="compositionally biased region" description="Basic and acidic residues" evidence="1">
    <location>
        <begin position="108"/>
        <end position="118"/>
    </location>
</feature>
<feature type="region of interest" description="Disordered" evidence="1">
    <location>
        <begin position="66"/>
        <end position="262"/>
    </location>
</feature>
<feature type="compositionally biased region" description="Basic residues" evidence="1">
    <location>
        <begin position="334"/>
        <end position="348"/>
    </location>
</feature>
<dbReference type="PANTHER" id="PTHR23216:SF1">
    <property type="entry name" value="NUCLEOLAR AND COILED-BODY PHOSPHOPROTEIN 1"/>
    <property type="match status" value="1"/>
</dbReference>
<accession>A0A397TEA8</accession>
<dbReference type="EMBL" id="QKYT01000064">
    <property type="protein sequence ID" value="RIA95296.1"/>
    <property type="molecule type" value="Genomic_DNA"/>
</dbReference>
<feature type="compositionally biased region" description="Low complexity" evidence="1">
    <location>
        <begin position="91"/>
        <end position="100"/>
    </location>
</feature>
<feature type="region of interest" description="Disordered" evidence="1">
    <location>
        <begin position="334"/>
        <end position="368"/>
    </location>
</feature>
<dbReference type="PANTHER" id="PTHR23216">
    <property type="entry name" value="NUCLEOLAR AND COILED-BODY PHOSPHOPROTEIN 1"/>
    <property type="match status" value="1"/>
</dbReference>
<evidence type="ECO:0000259" key="2">
    <source>
        <dbReference type="Pfam" id="PF05022"/>
    </source>
</evidence>
<feature type="compositionally biased region" description="Acidic residues" evidence="1">
    <location>
        <begin position="219"/>
        <end position="234"/>
    </location>
</feature>
<feature type="compositionally biased region" description="Polar residues" evidence="1">
    <location>
        <begin position="158"/>
        <end position="169"/>
    </location>
</feature>
<feature type="compositionally biased region" description="Low complexity" evidence="1">
    <location>
        <begin position="170"/>
        <end position="185"/>
    </location>
</feature>
<keyword evidence="4" id="KW-1185">Reference proteome</keyword>
<dbReference type="InterPro" id="IPR007718">
    <property type="entry name" value="Srp40_C"/>
</dbReference>
<protein>
    <submittedName>
        <fullName evidence="3">SRP40, C-terminal domain-containing protein</fullName>
    </submittedName>
</protein>
<dbReference type="InterPro" id="IPR006594">
    <property type="entry name" value="LisH"/>
</dbReference>
<proteinExistence type="predicted"/>
<organism evidence="3 4">
    <name type="scientific">Glomus cerebriforme</name>
    <dbReference type="NCBI Taxonomy" id="658196"/>
    <lineage>
        <taxon>Eukaryota</taxon>
        <taxon>Fungi</taxon>
        <taxon>Fungi incertae sedis</taxon>
        <taxon>Mucoromycota</taxon>
        <taxon>Glomeromycotina</taxon>
        <taxon>Glomeromycetes</taxon>
        <taxon>Glomerales</taxon>
        <taxon>Glomeraceae</taxon>
        <taxon>Glomus</taxon>
    </lineage>
</organism>
<reference evidence="3 4" key="1">
    <citation type="submission" date="2018-06" db="EMBL/GenBank/DDBJ databases">
        <title>Comparative genomics reveals the genomic features of Rhizophagus irregularis, R. cerebriforme, R. diaphanum and Gigaspora rosea, and their symbiotic lifestyle signature.</title>
        <authorList>
            <person name="Morin E."/>
            <person name="San Clemente H."/>
            <person name="Chen E.C.H."/>
            <person name="De La Providencia I."/>
            <person name="Hainaut M."/>
            <person name="Kuo A."/>
            <person name="Kohler A."/>
            <person name="Murat C."/>
            <person name="Tang N."/>
            <person name="Roy S."/>
            <person name="Loubradou J."/>
            <person name="Henrissat B."/>
            <person name="Grigoriev I.V."/>
            <person name="Corradi N."/>
            <person name="Roux C."/>
            <person name="Martin F.M."/>
        </authorList>
    </citation>
    <scope>NUCLEOTIDE SEQUENCE [LARGE SCALE GENOMIC DNA]</scope>
    <source>
        <strain evidence="3 4">DAOM 227022</strain>
    </source>
</reference>
<dbReference type="GO" id="GO:0005730">
    <property type="term" value="C:nucleolus"/>
    <property type="evidence" value="ECO:0007669"/>
    <property type="project" value="InterPro"/>
</dbReference>
<sequence length="440" mass="48977">MSSNLDANVPTELYSLIFQFLKDTGLSQTAKIFKKEINKSIKDINQKHGLVEIFKSYNSLIGNIEDKAESDDSTSSSSSESSSNDEENESSNESSLISSDNLDESSDEEVKNDDKVEDSSSSEDDDDTSSIGGENTSNPVKESNSSDSSSEESESEQNAKVQNINEGSHSSNEPSDESSSSNNSSSDEENNNMEIRPGEDKEHTQDSKETSSNSSSSDNESEEGDSESENESETENTQINIIISSSENHLSDEENRDKLSHSKSKVTNFEIYKSETSDQNISSYKINEQNGISLTNGDRFKHKLDSNNDTYDTRPSKKVNSNLSSTYVTTSVHFKPRSVIKSQRKNNKSNKTENKSNGNGNTYNRRINPEKVEFLDERLKDNSFLAKDGAIDSYGYRAHNDLFAIRGKDFRAQKTKKKRGSYRGGKIDFESHSIKFAVDD</sequence>
<feature type="compositionally biased region" description="Low complexity" evidence="1">
    <location>
        <begin position="235"/>
        <end position="248"/>
    </location>
</feature>
<comment type="caution">
    <text evidence="3">The sequence shown here is derived from an EMBL/GenBank/DDBJ whole genome shotgun (WGS) entry which is preliminary data.</text>
</comment>
<dbReference type="STRING" id="658196.A0A397TEA8"/>
<dbReference type="AlphaFoldDB" id="A0A397TEA8"/>
<feature type="compositionally biased region" description="Low complexity" evidence="1">
    <location>
        <begin position="73"/>
        <end position="82"/>
    </location>
</feature>
<evidence type="ECO:0000256" key="1">
    <source>
        <dbReference type="SAM" id="MobiDB-lite"/>
    </source>
</evidence>
<dbReference type="OrthoDB" id="5599646at2759"/>
<dbReference type="Proteomes" id="UP000265703">
    <property type="component" value="Unassembled WGS sequence"/>
</dbReference>
<feature type="compositionally biased region" description="Polar residues" evidence="1">
    <location>
        <begin position="131"/>
        <end position="141"/>
    </location>
</feature>
<feature type="domain" description="Srp40 C-terminal" evidence="2">
    <location>
        <begin position="365"/>
        <end position="436"/>
    </location>
</feature>
<dbReference type="PROSITE" id="PS50896">
    <property type="entry name" value="LISH"/>
    <property type="match status" value="1"/>
</dbReference>
<feature type="compositionally biased region" description="Basic and acidic residues" evidence="1">
    <location>
        <begin position="196"/>
        <end position="209"/>
    </location>
</feature>
<name>A0A397TEA8_9GLOM</name>
<dbReference type="InterPro" id="IPR039191">
    <property type="entry name" value="Nopp140-like"/>
</dbReference>
<feature type="compositionally biased region" description="Basic and acidic residues" evidence="1">
    <location>
        <begin position="249"/>
        <end position="260"/>
    </location>
</feature>